<dbReference type="AlphaFoldDB" id="A0A0L0DJP4"/>
<evidence type="ECO:0000256" key="1">
    <source>
        <dbReference type="SAM" id="Phobius"/>
    </source>
</evidence>
<feature type="transmembrane region" description="Helical" evidence="1">
    <location>
        <begin position="362"/>
        <end position="381"/>
    </location>
</feature>
<gene>
    <name evidence="2" type="ORF">AMSG_12154</name>
</gene>
<dbReference type="GeneID" id="25570069"/>
<feature type="transmembrane region" description="Helical" evidence="1">
    <location>
        <begin position="155"/>
        <end position="183"/>
    </location>
</feature>
<evidence type="ECO:0008006" key="4">
    <source>
        <dbReference type="Google" id="ProtNLM"/>
    </source>
</evidence>
<dbReference type="EMBL" id="GL349472">
    <property type="protein sequence ID" value="KNC52331.1"/>
    <property type="molecule type" value="Genomic_DNA"/>
</dbReference>
<dbReference type="RefSeq" id="XP_013755494.1">
    <property type="nucleotide sequence ID" value="XM_013900040.1"/>
</dbReference>
<keyword evidence="1" id="KW-0472">Membrane</keyword>
<feature type="transmembrane region" description="Helical" evidence="1">
    <location>
        <begin position="12"/>
        <end position="33"/>
    </location>
</feature>
<feature type="transmembrane region" description="Helical" evidence="1">
    <location>
        <begin position="221"/>
        <end position="243"/>
    </location>
</feature>
<organism evidence="2 3">
    <name type="scientific">Thecamonas trahens ATCC 50062</name>
    <dbReference type="NCBI Taxonomy" id="461836"/>
    <lineage>
        <taxon>Eukaryota</taxon>
        <taxon>Apusozoa</taxon>
        <taxon>Apusomonadida</taxon>
        <taxon>Apusomonadidae</taxon>
        <taxon>Thecamonas</taxon>
    </lineage>
</organism>
<feature type="transmembrane region" description="Helical" evidence="1">
    <location>
        <begin position="620"/>
        <end position="640"/>
    </location>
</feature>
<keyword evidence="3" id="KW-1185">Reference proteome</keyword>
<feature type="transmembrane region" description="Helical" evidence="1">
    <location>
        <begin position="195"/>
        <end position="215"/>
    </location>
</feature>
<evidence type="ECO:0000313" key="3">
    <source>
        <dbReference type="Proteomes" id="UP000054408"/>
    </source>
</evidence>
<feature type="transmembrane region" description="Helical" evidence="1">
    <location>
        <begin position="320"/>
        <end position="341"/>
    </location>
</feature>
<dbReference type="SUPFAM" id="SSF103473">
    <property type="entry name" value="MFS general substrate transporter"/>
    <property type="match status" value="1"/>
</dbReference>
<dbReference type="OrthoDB" id="10606270at2759"/>
<feature type="transmembrane region" description="Helical" evidence="1">
    <location>
        <begin position="497"/>
        <end position="518"/>
    </location>
</feature>
<feature type="transmembrane region" description="Helical" evidence="1">
    <location>
        <begin position="789"/>
        <end position="812"/>
    </location>
</feature>
<name>A0A0L0DJP4_THETB</name>
<feature type="transmembrane region" description="Helical" evidence="1">
    <location>
        <begin position="460"/>
        <end position="485"/>
    </location>
</feature>
<reference evidence="2 3" key="1">
    <citation type="submission" date="2010-05" db="EMBL/GenBank/DDBJ databases">
        <title>The Genome Sequence of Thecamonas trahens ATCC 50062.</title>
        <authorList>
            <consortium name="The Broad Institute Genome Sequencing Platform"/>
            <person name="Russ C."/>
            <person name="Cuomo C."/>
            <person name="Shea T."/>
            <person name="Young S.K."/>
            <person name="Zeng Q."/>
            <person name="Koehrsen M."/>
            <person name="Haas B."/>
            <person name="Borodovsky M."/>
            <person name="Guigo R."/>
            <person name="Alvarado L."/>
            <person name="Berlin A."/>
            <person name="Bochicchio J."/>
            <person name="Borenstein D."/>
            <person name="Chapman S."/>
            <person name="Chen Z."/>
            <person name="Freedman E."/>
            <person name="Gellesch M."/>
            <person name="Goldberg J."/>
            <person name="Griggs A."/>
            <person name="Gujja S."/>
            <person name="Heilman E."/>
            <person name="Heiman D."/>
            <person name="Hepburn T."/>
            <person name="Howarth C."/>
            <person name="Jen D."/>
            <person name="Larson L."/>
            <person name="Mehta T."/>
            <person name="Park D."/>
            <person name="Pearson M."/>
            <person name="Roberts A."/>
            <person name="Saif S."/>
            <person name="Shenoy N."/>
            <person name="Sisk P."/>
            <person name="Stolte C."/>
            <person name="Sykes S."/>
            <person name="Thomson T."/>
            <person name="Walk T."/>
            <person name="White J."/>
            <person name="Yandava C."/>
            <person name="Burger G."/>
            <person name="Gray M.W."/>
            <person name="Holland P.W.H."/>
            <person name="King N."/>
            <person name="Lang F.B.F."/>
            <person name="Roger A.J."/>
            <person name="Ruiz-Trillo I."/>
            <person name="Lander E."/>
            <person name="Nusbaum C."/>
        </authorList>
    </citation>
    <scope>NUCLEOTIDE SEQUENCE [LARGE SCALE GENOMIC DNA]</scope>
    <source>
        <strain evidence="2 3">ATCC 50062</strain>
    </source>
</reference>
<feature type="transmembrane region" description="Helical" evidence="1">
    <location>
        <begin position="691"/>
        <end position="714"/>
    </location>
</feature>
<feature type="transmembrane region" description="Helical" evidence="1">
    <location>
        <begin position="255"/>
        <end position="275"/>
    </location>
</feature>
<feature type="transmembrane region" description="Helical" evidence="1">
    <location>
        <begin position="54"/>
        <end position="75"/>
    </location>
</feature>
<keyword evidence="1" id="KW-0812">Transmembrane</keyword>
<feature type="transmembrane region" description="Helical" evidence="1">
    <location>
        <begin position="726"/>
        <end position="746"/>
    </location>
</feature>
<sequence length="835" mass="85694">MLAATAGMAYTSGLAAALSPCVVVLIPLVLFRFSGHIASKPLLPSHTKHGARPSLQLVADLAGFALGFLTAYVAFASAVAYALTSSAAGGVTAAMGMIFAVSGALSLADRMQPLDVPLLSWPPAVGVAFAALVSINPCTIPFLAVVISYSARSAAVALVAFGCGLLTPAITCALMGSGVVALVKRHGAALHYLNRAMSAVLIAAGGWLVSSVHTYSTLEAAIVAAAAPVVAAFVLSAFAADLPPNTGLYRDAKPLLVLLAGATVVVFCGLVAVASPPLGLASHNSMLHAALTVNDAAESSTSPGGGCIDLSLLPSCTPCAVIRIAALAATAVLTLLVYALHVVHRGTHDLVVAHTMAHTTKWYAMTAAVMLGTVLLSLLGSTPNAFNRFNDALKANGYSDSYVNLVASWGLVAVNLNFVMGALKDHIGGRKGFLITAALGTVLGAGGYMIMSLVTSTKAGPLLCFAFFLVGLGNGACFIVAMSVGVSLSPTGSGPSVALVGAAMGLSVAFTVNSVNVYGDAGGCAGDHCWASWMRLLALFCLANYPHLLSVEDRETESLVAKGDVGPPGVGGDDFASVPLDINSADAAPISAPSKPYVSPSYVHEPISFLEALVVLKHPYYLFLFAVEFIGFFSAIFILTQASQIWDDFAPHGSSELGGQILSVFSYFNVVAALAAGSANEILSRRRICRTATFAGITFVIWGALFIFGGILAATTGNAPSKAVQVIFFLVLTSDAVLFGAMLVLFPTILAEEYGYVAFAKIFGLLNLSPAAASFIAPQLTGAISKAAGSYNSLFFAIGALMALGGIGLIFFRNTKPLNYMASTRARLASLNAKA</sequence>
<feature type="transmembrane region" description="Helical" evidence="1">
    <location>
        <begin position="660"/>
        <end position="679"/>
    </location>
</feature>
<feature type="transmembrane region" description="Helical" evidence="1">
    <location>
        <begin position="401"/>
        <end position="420"/>
    </location>
</feature>
<dbReference type="Proteomes" id="UP000054408">
    <property type="component" value="Unassembled WGS sequence"/>
</dbReference>
<proteinExistence type="predicted"/>
<feature type="transmembrane region" description="Helical" evidence="1">
    <location>
        <begin position="87"/>
        <end position="108"/>
    </location>
</feature>
<feature type="transmembrane region" description="Helical" evidence="1">
    <location>
        <begin position="758"/>
        <end position="777"/>
    </location>
</feature>
<feature type="transmembrane region" description="Helical" evidence="1">
    <location>
        <begin position="432"/>
        <end position="454"/>
    </location>
</feature>
<dbReference type="Gene3D" id="1.20.1250.20">
    <property type="entry name" value="MFS general substrate transporter like domains"/>
    <property type="match status" value="1"/>
</dbReference>
<accession>A0A0L0DJP4</accession>
<dbReference type="InterPro" id="IPR036259">
    <property type="entry name" value="MFS_trans_sf"/>
</dbReference>
<evidence type="ECO:0000313" key="2">
    <source>
        <dbReference type="EMBL" id="KNC52331.1"/>
    </source>
</evidence>
<feature type="transmembrane region" description="Helical" evidence="1">
    <location>
        <begin position="120"/>
        <end position="149"/>
    </location>
</feature>
<keyword evidence="1" id="KW-1133">Transmembrane helix</keyword>
<protein>
    <recommendedName>
        <fullName evidence="4">Major facilitator superfamily (MFS) profile domain-containing protein</fullName>
    </recommendedName>
</protein>